<keyword evidence="3" id="KW-1185">Reference proteome</keyword>
<feature type="transmembrane region" description="Helical" evidence="1">
    <location>
        <begin position="12"/>
        <end position="34"/>
    </location>
</feature>
<keyword evidence="1" id="KW-0472">Membrane</keyword>
<name>A0ABT3WW63_9BACL</name>
<evidence type="ECO:0000256" key="1">
    <source>
        <dbReference type="SAM" id="Phobius"/>
    </source>
</evidence>
<keyword evidence="1" id="KW-1133">Transmembrane helix</keyword>
<evidence type="ECO:0000313" key="2">
    <source>
        <dbReference type="EMBL" id="MCX7568923.1"/>
    </source>
</evidence>
<dbReference type="Pfam" id="PF13314">
    <property type="entry name" value="DUF4083"/>
    <property type="match status" value="1"/>
</dbReference>
<evidence type="ECO:0000313" key="3">
    <source>
        <dbReference type="Proteomes" id="UP001208017"/>
    </source>
</evidence>
<dbReference type="Proteomes" id="UP001208017">
    <property type="component" value="Unassembled WGS sequence"/>
</dbReference>
<gene>
    <name evidence="2" type="ORF">OS242_02970</name>
</gene>
<reference evidence="2 3" key="1">
    <citation type="submission" date="2022-11" db="EMBL/GenBank/DDBJ databases">
        <title>Study of microbial diversity in lake waters.</title>
        <authorList>
            <person name="Zhang J."/>
        </authorList>
    </citation>
    <scope>NUCLEOTIDE SEQUENCE [LARGE SCALE GENOMIC DNA]</scope>
    <source>
        <strain evidence="2 3">DT12</strain>
    </source>
</reference>
<dbReference type="RefSeq" id="WP_267150157.1">
    <property type="nucleotide sequence ID" value="NZ_JAPMLT010000001.1"/>
</dbReference>
<accession>A0ABT3WW63</accession>
<protein>
    <submittedName>
        <fullName evidence="2">DUF4083 family protein</fullName>
    </submittedName>
</protein>
<proteinExistence type="predicted"/>
<keyword evidence="1" id="KW-0812">Transmembrane</keyword>
<organism evidence="2 3">
    <name type="scientific">Tumebacillus lacus</name>
    <dbReference type="NCBI Taxonomy" id="2995335"/>
    <lineage>
        <taxon>Bacteria</taxon>
        <taxon>Bacillati</taxon>
        <taxon>Bacillota</taxon>
        <taxon>Bacilli</taxon>
        <taxon>Bacillales</taxon>
        <taxon>Alicyclobacillaceae</taxon>
        <taxon>Tumebacillus</taxon>
    </lineage>
</organism>
<sequence>MTGIIQFFGLAYILVVVGMIALVVYLIIAVLNFMKRKQQTDAEMAAKMGRMIELLERRELEGKELK</sequence>
<dbReference type="InterPro" id="IPR025143">
    <property type="entry name" value="DUF4083"/>
</dbReference>
<dbReference type="EMBL" id="JAPMLT010000001">
    <property type="protein sequence ID" value="MCX7568923.1"/>
    <property type="molecule type" value="Genomic_DNA"/>
</dbReference>
<comment type="caution">
    <text evidence="2">The sequence shown here is derived from an EMBL/GenBank/DDBJ whole genome shotgun (WGS) entry which is preliminary data.</text>
</comment>